<dbReference type="Pfam" id="PF04286">
    <property type="entry name" value="DUF445"/>
    <property type="match status" value="1"/>
</dbReference>
<sequence>MAAGTIATAASRDELKLRELKRMQAIATGLLVAMAIVFVAASRADDHWPWLAYVRAFAEAAMVGACADWFAVTAIFRRPLGLPIPHTGIIPRNKDRIGEALGGFIADNFLTVDVLDSRLKQIEVARWGGEWLRQPRHARRLARRLSALVPTILKVLPRDMLRETAGSAAVAAIRAVPAAPTASKLLAAFWNEGRSQAAFDWGLDKLAAYLEANEATIQQKVEAKSWKWMPKFIDKMIAQKVTTGLGELLVEMREPDHPWRQELKAWIETFIDRLAHDPELIAKGENLKAKLLADPALREQAAGVWREIEQRLADGDGAGLTERLEQMLTALGEWLHTEETAQARLNEWARILARQVIAPRRHEIGGFVAQVVASWDTKGVVDKLELQVGKDLQYIRVNGTLVGGLVGLAIFSASRAFGL</sequence>
<accession>A0A839ZZG2</accession>
<dbReference type="EMBL" id="JACIDK010000003">
    <property type="protein sequence ID" value="MBB3891538.1"/>
    <property type="molecule type" value="Genomic_DNA"/>
</dbReference>
<dbReference type="Proteomes" id="UP000530564">
    <property type="component" value="Unassembled WGS sequence"/>
</dbReference>
<gene>
    <name evidence="2" type="ORF">GGQ61_002266</name>
</gene>
<evidence type="ECO:0000313" key="3">
    <source>
        <dbReference type="Proteomes" id="UP000530564"/>
    </source>
</evidence>
<dbReference type="GO" id="GO:0005886">
    <property type="term" value="C:plasma membrane"/>
    <property type="evidence" value="ECO:0007669"/>
    <property type="project" value="TreeGrafter"/>
</dbReference>
<feature type="transmembrane region" description="Helical" evidence="1">
    <location>
        <begin position="25"/>
        <end position="44"/>
    </location>
</feature>
<evidence type="ECO:0000256" key="1">
    <source>
        <dbReference type="SAM" id="Phobius"/>
    </source>
</evidence>
<keyword evidence="1" id="KW-0472">Membrane</keyword>
<keyword evidence="1" id="KW-0812">Transmembrane</keyword>
<dbReference type="AlphaFoldDB" id="A0A839ZZG2"/>
<reference evidence="2 3" key="1">
    <citation type="submission" date="2020-08" db="EMBL/GenBank/DDBJ databases">
        <title>Genomic Encyclopedia of Type Strains, Phase IV (KMG-IV): sequencing the most valuable type-strain genomes for metagenomic binning, comparative biology and taxonomic classification.</title>
        <authorList>
            <person name="Goeker M."/>
        </authorList>
    </citation>
    <scope>NUCLEOTIDE SEQUENCE [LARGE SCALE GENOMIC DNA]</scope>
    <source>
        <strain evidence="2 3">DSM 21793</strain>
    </source>
</reference>
<dbReference type="RefSeq" id="WP_183772608.1">
    <property type="nucleotide sequence ID" value="NZ_JACIDK010000003.1"/>
</dbReference>
<dbReference type="InterPro" id="IPR007383">
    <property type="entry name" value="DUF445"/>
</dbReference>
<dbReference type="PANTHER" id="PTHR38442">
    <property type="entry name" value="INNER MEMBRANE PROTEIN-RELATED"/>
    <property type="match status" value="1"/>
</dbReference>
<evidence type="ECO:0000313" key="2">
    <source>
        <dbReference type="EMBL" id="MBB3891538.1"/>
    </source>
</evidence>
<proteinExistence type="predicted"/>
<protein>
    <submittedName>
        <fullName evidence="2">Uncharacterized membrane-anchored protein YjiN (DUF445 family)</fullName>
    </submittedName>
</protein>
<name>A0A839ZZG2_9CAUL</name>
<keyword evidence="1" id="KW-1133">Transmembrane helix</keyword>
<dbReference type="PANTHER" id="PTHR38442:SF1">
    <property type="entry name" value="INNER MEMBRANE PROTEIN"/>
    <property type="match status" value="1"/>
</dbReference>
<keyword evidence="3" id="KW-1185">Reference proteome</keyword>
<comment type="caution">
    <text evidence="2">The sequence shown here is derived from an EMBL/GenBank/DDBJ whole genome shotgun (WGS) entry which is preliminary data.</text>
</comment>
<organism evidence="2 3">
    <name type="scientific">Phenylobacterium haematophilum</name>
    <dbReference type="NCBI Taxonomy" id="98513"/>
    <lineage>
        <taxon>Bacteria</taxon>
        <taxon>Pseudomonadati</taxon>
        <taxon>Pseudomonadota</taxon>
        <taxon>Alphaproteobacteria</taxon>
        <taxon>Caulobacterales</taxon>
        <taxon>Caulobacteraceae</taxon>
        <taxon>Phenylobacterium</taxon>
    </lineage>
</organism>